<evidence type="ECO:0000313" key="4">
    <source>
        <dbReference type="Proteomes" id="UP000186323"/>
    </source>
</evidence>
<dbReference type="InterPro" id="IPR029044">
    <property type="entry name" value="Nucleotide-diphossugar_trans"/>
</dbReference>
<keyword evidence="1" id="KW-0472">Membrane</keyword>
<dbReference type="GO" id="GO:0016740">
    <property type="term" value="F:transferase activity"/>
    <property type="evidence" value="ECO:0007669"/>
    <property type="project" value="UniProtKB-KW"/>
</dbReference>
<name>A0A1K1LE73_9BACT</name>
<dbReference type="InterPro" id="IPR050256">
    <property type="entry name" value="Glycosyltransferase_2"/>
</dbReference>
<dbReference type="PANTHER" id="PTHR48090">
    <property type="entry name" value="UNDECAPRENYL-PHOSPHATE 4-DEOXY-4-FORMAMIDO-L-ARABINOSE TRANSFERASE-RELATED"/>
    <property type="match status" value="1"/>
</dbReference>
<dbReference type="OrthoDB" id="9810303at2"/>
<dbReference type="PANTHER" id="PTHR48090:SF7">
    <property type="entry name" value="RFBJ PROTEIN"/>
    <property type="match status" value="1"/>
</dbReference>
<dbReference type="EMBL" id="LT630450">
    <property type="protein sequence ID" value="SFV73011.1"/>
    <property type="molecule type" value="Genomic_DNA"/>
</dbReference>
<reference evidence="4" key="1">
    <citation type="submission" date="2016-10" db="EMBL/GenBank/DDBJ databases">
        <authorList>
            <person name="Wegmann U."/>
        </authorList>
    </citation>
    <scope>NUCLEOTIDE SEQUENCE [LARGE SCALE GENOMIC DNA]</scope>
</reference>
<gene>
    <name evidence="3" type="ORF">DESPIGER_1159</name>
</gene>
<dbReference type="Proteomes" id="UP000186323">
    <property type="component" value="Chromosome I"/>
</dbReference>
<dbReference type="Gene3D" id="3.90.550.10">
    <property type="entry name" value="Spore Coat Polysaccharide Biosynthesis Protein SpsA, Chain A"/>
    <property type="match status" value="1"/>
</dbReference>
<feature type="domain" description="Glycosyltransferase 2-like" evidence="2">
    <location>
        <begin position="12"/>
        <end position="134"/>
    </location>
</feature>
<evidence type="ECO:0000256" key="1">
    <source>
        <dbReference type="SAM" id="Phobius"/>
    </source>
</evidence>
<feature type="transmembrane region" description="Helical" evidence="1">
    <location>
        <begin position="270"/>
        <end position="293"/>
    </location>
</feature>
<evidence type="ECO:0000313" key="3">
    <source>
        <dbReference type="EMBL" id="SFV73011.1"/>
    </source>
</evidence>
<protein>
    <submittedName>
        <fullName evidence="3">Possible glycosyltransferase</fullName>
    </submittedName>
</protein>
<organism evidence="3 4">
    <name type="scientific">Desulfovibrio piger</name>
    <dbReference type="NCBI Taxonomy" id="901"/>
    <lineage>
        <taxon>Bacteria</taxon>
        <taxon>Pseudomonadati</taxon>
        <taxon>Thermodesulfobacteriota</taxon>
        <taxon>Desulfovibrionia</taxon>
        <taxon>Desulfovibrionales</taxon>
        <taxon>Desulfovibrionaceae</taxon>
        <taxon>Desulfovibrio</taxon>
    </lineage>
</organism>
<dbReference type="SUPFAM" id="SSF53448">
    <property type="entry name" value="Nucleotide-diphospho-sugar transferases"/>
    <property type="match status" value="1"/>
</dbReference>
<dbReference type="CDD" id="cd04179">
    <property type="entry name" value="DPM_DPG-synthase_like"/>
    <property type="match status" value="1"/>
</dbReference>
<sequence>MQTEKKRDRIAVLIPCYNEALTIGKVVRDYRQALPDADIYVYDNNSTDETARLAREAGAIVRPEPRQGKGNVVRTMFRDIEADCYLMVDGDDTYPASQAAALCAPVLEGRADMVIGDRLSSTYFTENKRPFHNSGNMLVRRCINMFWKRGRHVEDVMTGMRAMSPLFVKSFPILSQGFEIETEMTIFSLANSFRITSMPIQYRDRPEGSFSKLSTFRDGFRVLRTIAVLFKDYRPLLVFWSLACLLAVFSLGLFLPVLGEYMSSGLVPRFPSLIVSGFCMLAALLSFVSGLILDCQRKRARQAFEIQLNVLTLLLRQERTAAASGGDRPARDEQA</sequence>
<keyword evidence="1" id="KW-0812">Transmembrane</keyword>
<evidence type="ECO:0000259" key="2">
    <source>
        <dbReference type="Pfam" id="PF00535"/>
    </source>
</evidence>
<proteinExistence type="predicted"/>
<dbReference type="RefSeq" id="WP_072334210.1">
    <property type="nucleotide sequence ID" value="NZ_DBGALU010000015.1"/>
</dbReference>
<feature type="transmembrane region" description="Helical" evidence="1">
    <location>
        <begin position="236"/>
        <end position="258"/>
    </location>
</feature>
<accession>A0A1K1LE73</accession>
<keyword evidence="3" id="KW-0808">Transferase</keyword>
<dbReference type="Pfam" id="PF00535">
    <property type="entry name" value="Glycos_transf_2"/>
    <property type="match status" value="1"/>
</dbReference>
<keyword evidence="1" id="KW-1133">Transmembrane helix</keyword>
<dbReference type="InterPro" id="IPR001173">
    <property type="entry name" value="Glyco_trans_2-like"/>
</dbReference>
<dbReference type="KEGG" id="dpg:DESPIGER_1159"/>
<keyword evidence="4" id="KW-1185">Reference proteome</keyword>
<dbReference type="AlphaFoldDB" id="A0A1K1LE73"/>